<name>A0AAV4VBZ7_CAEEX</name>
<gene>
    <name evidence="1" type="ORF">CEXT_667641</name>
</gene>
<dbReference type="AlphaFoldDB" id="A0AAV4VBZ7"/>
<evidence type="ECO:0000313" key="1">
    <source>
        <dbReference type="EMBL" id="GIY67646.1"/>
    </source>
</evidence>
<keyword evidence="2" id="KW-1185">Reference proteome</keyword>
<accession>A0AAV4VBZ7</accession>
<comment type="caution">
    <text evidence="1">The sequence shown here is derived from an EMBL/GenBank/DDBJ whole genome shotgun (WGS) entry which is preliminary data.</text>
</comment>
<dbReference type="EMBL" id="BPLR01014264">
    <property type="protein sequence ID" value="GIY67646.1"/>
    <property type="molecule type" value="Genomic_DNA"/>
</dbReference>
<sequence length="96" mass="10954">MRKKELFPRRRIIFGSTRLAPSAISMQRHAFQNADMLRSVFMFPSTTVSTNLSETPHRSLPTGEKAEDSFTVFVKYNSTYYVCGIYLTLKPSGQVL</sequence>
<proteinExistence type="predicted"/>
<protein>
    <submittedName>
        <fullName evidence="1">Uncharacterized protein</fullName>
    </submittedName>
</protein>
<reference evidence="1 2" key="1">
    <citation type="submission" date="2021-06" db="EMBL/GenBank/DDBJ databases">
        <title>Caerostris extrusa draft genome.</title>
        <authorList>
            <person name="Kono N."/>
            <person name="Arakawa K."/>
        </authorList>
    </citation>
    <scope>NUCLEOTIDE SEQUENCE [LARGE SCALE GENOMIC DNA]</scope>
</reference>
<dbReference type="Proteomes" id="UP001054945">
    <property type="component" value="Unassembled WGS sequence"/>
</dbReference>
<evidence type="ECO:0000313" key="2">
    <source>
        <dbReference type="Proteomes" id="UP001054945"/>
    </source>
</evidence>
<organism evidence="1 2">
    <name type="scientific">Caerostris extrusa</name>
    <name type="common">Bark spider</name>
    <name type="synonym">Caerostris bankana</name>
    <dbReference type="NCBI Taxonomy" id="172846"/>
    <lineage>
        <taxon>Eukaryota</taxon>
        <taxon>Metazoa</taxon>
        <taxon>Ecdysozoa</taxon>
        <taxon>Arthropoda</taxon>
        <taxon>Chelicerata</taxon>
        <taxon>Arachnida</taxon>
        <taxon>Araneae</taxon>
        <taxon>Araneomorphae</taxon>
        <taxon>Entelegynae</taxon>
        <taxon>Araneoidea</taxon>
        <taxon>Araneidae</taxon>
        <taxon>Caerostris</taxon>
    </lineage>
</organism>